<dbReference type="PROSITE" id="PS51257">
    <property type="entry name" value="PROKAR_LIPOPROTEIN"/>
    <property type="match status" value="1"/>
</dbReference>
<protein>
    <submittedName>
        <fullName evidence="2">Uncharacterized protein</fullName>
    </submittedName>
</protein>
<keyword evidence="1" id="KW-0732">Signal</keyword>
<evidence type="ECO:0000256" key="1">
    <source>
        <dbReference type="SAM" id="SignalP"/>
    </source>
</evidence>
<comment type="caution">
    <text evidence="2">The sequence shown here is derived from an EMBL/GenBank/DDBJ whole genome shotgun (WGS) entry which is preliminary data.</text>
</comment>
<reference evidence="2 3" key="1">
    <citation type="submission" date="2017-08" db="EMBL/GenBank/DDBJ databases">
        <title>Draft genome sequence of filamentous cyanobacterium Calothrix elsteri CCALA 953.</title>
        <authorList>
            <person name="Gagunashvili A.N."/>
            <person name="Elster J."/>
            <person name="Andresson O.S."/>
        </authorList>
    </citation>
    <scope>NUCLEOTIDE SEQUENCE [LARGE SCALE GENOMIC DNA]</scope>
    <source>
        <strain evidence="2 3">CCALA 953</strain>
    </source>
</reference>
<organism evidence="2 3">
    <name type="scientific">Brunnivagina elsteri CCALA 953</name>
    <dbReference type="NCBI Taxonomy" id="987040"/>
    <lineage>
        <taxon>Bacteria</taxon>
        <taxon>Bacillati</taxon>
        <taxon>Cyanobacteriota</taxon>
        <taxon>Cyanophyceae</taxon>
        <taxon>Nostocales</taxon>
        <taxon>Calotrichaceae</taxon>
        <taxon>Brunnivagina</taxon>
    </lineage>
</organism>
<dbReference type="Proteomes" id="UP000218238">
    <property type="component" value="Unassembled WGS sequence"/>
</dbReference>
<proteinExistence type="predicted"/>
<accession>A0A2A2TGX1</accession>
<gene>
    <name evidence="2" type="ORF">CK510_16415</name>
</gene>
<evidence type="ECO:0000313" key="3">
    <source>
        <dbReference type="Proteomes" id="UP000218238"/>
    </source>
</evidence>
<feature type="signal peptide" evidence="1">
    <location>
        <begin position="1"/>
        <end position="26"/>
    </location>
</feature>
<dbReference type="RefSeq" id="WP_095722727.1">
    <property type="nucleotide sequence ID" value="NZ_NTFS01000182.1"/>
</dbReference>
<dbReference type="AlphaFoldDB" id="A0A2A2TGX1"/>
<dbReference type="OrthoDB" id="5517735at2"/>
<sequence length="170" mass="18082">MTFPRIRQILAAVMLSVLLLSASGCATKTPSRFDAVQQESSRQKSGQAVAKNATQGSEFNKLFPSSGGGFDRVFTQEKKGFAEANLKKDGKVLAQLAVSDTSSTPTTAAGYSSSTKKIGGYPAKTLGSTKTSILVGKYQVTAISKDPSFSASDRETWLQKFNLSGLSRLK</sequence>
<evidence type="ECO:0000313" key="2">
    <source>
        <dbReference type="EMBL" id="PAX52990.1"/>
    </source>
</evidence>
<name>A0A2A2TGX1_9CYAN</name>
<keyword evidence="3" id="KW-1185">Reference proteome</keyword>
<dbReference type="EMBL" id="NTFS01000182">
    <property type="protein sequence ID" value="PAX52990.1"/>
    <property type="molecule type" value="Genomic_DNA"/>
</dbReference>
<feature type="chain" id="PRO_5012539377" evidence="1">
    <location>
        <begin position="27"/>
        <end position="170"/>
    </location>
</feature>